<keyword evidence="1" id="KW-1185">Reference proteome</keyword>
<evidence type="ECO:0000313" key="2">
    <source>
        <dbReference type="WBParaSite" id="PEQ_0000191201-mRNA-1"/>
    </source>
</evidence>
<organism evidence="1 2">
    <name type="scientific">Parascaris equorum</name>
    <name type="common">Equine roundworm</name>
    <dbReference type="NCBI Taxonomy" id="6256"/>
    <lineage>
        <taxon>Eukaryota</taxon>
        <taxon>Metazoa</taxon>
        <taxon>Ecdysozoa</taxon>
        <taxon>Nematoda</taxon>
        <taxon>Chromadorea</taxon>
        <taxon>Rhabditida</taxon>
        <taxon>Spirurina</taxon>
        <taxon>Ascaridomorpha</taxon>
        <taxon>Ascaridoidea</taxon>
        <taxon>Ascarididae</taxon>
        <taxon>Parascaris</taxon>
    </lineage>
</organism>
<name>A0A914RJ98_PAREQ</name>
<sequence length="74" mass="8203">MFPLSIIVKCCRLRGEHEEQQSDYHIDTSSDSLFRTPLTTTRARKRRSVIDDAVITTPDGAASPSPVSAPQLEC</sequence>
<evidence type="ECO:0000313" key="1">
    <source>
        <dbReference type="Proteomes" id="UP000887564"/>
    </source>
</evidence>
<dbReference type="AlphaFoldDB" id="A0A914RJ98"/>
<dbReference type="Proteomes" id="UP000887564">
    <property type="component" value="Unplaced"/>
</dbReference>
<accession>A0A914RJ98</accession>
<reference evidence="2" key="1">
    <citation type="submission" date="2022-11" db="UniProtKB">
        <authorList>
            <consortium name="WormBaseParasite"/>
        </authorList>
    </citation>
    <scope>IDENTIFICATION</scope>
</reference>
<dbReference type="WBParaSite" id="PEQ_0000191201-mRNA-1">
    <property type="protein sequence ID" value="PEQ_0000191201-mRNA-1"/>
    <property type="gene ID" value="PEQ_0000191201"/>
</dbReference>
<protein>
    <submittedName>
        <fullName evidence="2">Uncharacterized protein</fullName>
    </submittedName>
</protein>
<proteinExistence type="predicted"/>